<feature type="DNA-binding region" description="H-T-H motif" evidence="2">
    <location>
        <begin position="43"/>
        <end position="62"/>
    </location>
</feature>
<dbReference type="OrthoDB" id="3214072at2"/>
<dbReference type="InterPro" id="IPR050109">
    <property type="entry name" value="HTH-type_TetR-like_transc_reg"/>
</dbReference>
<accession>A0A0D8BHA2</accession>
<evidence type="ECO:0000256" key="1">
    <source>
        <dbReference type="ARBA" id="ARBA00023125"/>
    </source>
</evidence>
<dbReference type="GO" id="GO:0000976">
    <property type="term" value="F:transcription cis-regulatory region binding"/>
    <property type="evidence" value="ECO:0007669"/>
    <property type="project" value="TreeGrafter"/>
</dbReference>
<dbReference type="GO" id="GO:0003700">
    <property type="term" value="F:DNA-binding transcription factor activity"/>
    <property type="evidence" value="ECO:0007669"/>
    <property type="project" value="TreeGrafter"/>
</dbReference>
<evidence type="ECO:0000259" key="4">
    <source>
        <dbReference type="PROSITE" id="PS50977"/>
    </source>
</evidence>
<keyword evidence="6" id="KW-1185">Reference proteome</keyword>
<dbReference type="AlphaFoldDB" id="A0A0D8BHA2"/>
<dbReference type="InterPro" id="IPR036271">
    <property type="entry name" value="Tet_transcr_reg_TetR-rel_C_sf"/>
</dbReference>
<proteinExistence type="predicted"/>
<dbReference type="Proteomes" id="UP000032545">
    <property type="component" value="Unassembled WGS sequence"/>
</dbReference>
<organism evidence="5 6">
    <name type="scientific">Frankia torreyi</name>
    <dbReference type="NCBI Taxonomy" id="1856"/>
    <lineage>
        <taxon>Bacteria</taxon>
        <taxon>Bacillati</taxon>
        <taxon>Actinomycetota</taxon>
        <taxon>Actinomycetes</taxon>
        <taxon>Frankiales</taxon>
        <taxon>Frankiaceae</taxon>
        <taxon>Frankia</taxon>
    </lineage>
</organism>
<dbReference type="PROSITE" id="PS50977">
    <property type="entry name" value="HTH_TETR_2"/>
    <property type="match status" value="1"/>
</dbReference>
<dbReference type="Gene3D" id="1.10.357.10">
    <property type="entry name" value="Tetracycline Repressor, domain 2"/>
    <property type="match status" value="1"/>
</dbReference>
<dbReference type="Pfam" id="PF00440">
    <property type="entry name" value="TetR_N"/>
    <property type="match status" value="1"/>
</dbReference>
<gene>
    <name evidence="5" type="ORF">FF36_02971</name>
</gene>
<evidence type="ECO:0000256" key="3">
    <source>
        <dbReference type="SAM" id="MobiDB-lite"/>
    </source>
</evidence>
<dbReference type="PATRIC" id="fig|1502723.3.peg.2115"/>
<name>A0A0D8BHA2_9ACTN</name>
<dbReference type="InterPro" id="IPR001647">
    <property type="entry name" value="HTH_TetR"/>
</dbReference>
<evidence type="ECO:0000313" key="6">
    <source>
        <dbReference type="Proteomes" id="UP000032545"/>
    </source>
</evidence>
<dbReference type="SUPFAM" id="SSF48498">
    <property type="entry name" value="Tetracyclin repressor-like, C-terminal domain"/>
    <property type="match status" value="1"/>
</dbReference>
<comment type="caution">
    <text evidence="5">The sequence shown here is derived from an EMBL/GenBank/DDBJ whole genome shotgun (WGS) entry which is preliminary data.</text>
</comment>
<dbReference type="Gene3D" id="1.10.10.60">
    <property type="entry name" value="Homeodomain-like"/>
    <property type="match status" value="1"/>
</dbReference>
<dbReference type="PANTHER" id="PTHR30055">
    <property type="entry name" value="HTH-TYPE TRANSCRIPTIONAL REGULATOR RUTR"/>
    <property type="match status" value="1"/>
</dbReference>
<protein>
    <submittedName>
        <fullName evidence="5">Transcriptional regulator, TetR family</fullName>
    </submittedName>
</protein>
<reference evidence="6" key="1">
    <citation type="submission" date="2015-02" db="EMBL/GenBank/DDBJ databases">
        <title>Draft Genome of Frankia sp. CpI1-S.</title>
        <authorList>
            <person name="Oshone R.T."/>
            <person name="Ngom M."/>
            <person name="Ghodhbane-Gtari F."/>
            <person name="Gtari M."/>
            <person name="Morris K."/>
            <person name="Thomas K."/>
            <person name="Sen A."/>
            <person name="Tisa L.S."/>
        </authorList>
    </citation>
    <scope>NUCLEOTIDE SEQUENCE [LARGE SCALE GENOMIC DNA]</scope>
    <source>
        <strain evidence="6">CpI1-S</strain>
    </source>
</reference>
<dbReference type="EMBL" id="JYFN01000020">
    <property type="protein sequence ID" value="KJE22792.1"/>
    <property type="molecule type" value="Genomic_DNA"/>
</dbReference>
<keyword evidence="1 2" id="KW-0238">DNA-binding</keyword>
<feature type="region of interest" description="Disordered" evidence="3">
    <location>
        <begin position="174"/>
        <end position="205"/>
    </location>
</feature>
<dbReference type="InterPro" id="IPR009057">
    <property type="entry name" value="Homeodomain-like_sf"/>
</dbReference>
<feature type="compositionally biased region" description="Low complexity" evidence="3">
    <location>
        <begin position="184"/>
        <end position="205"/>
    </location>
</feature>
<evidence type="ECO:0000256" key="2">
    <source>
        <dbReference type="PROSITE-ProRule" id="PRU00335"/>
    </source>
</evidence>
<feature type="domain" description="HTH tetR-type" evidence="4">
    <location>
        <begin position="20"/>
        <end position="80"/>
    </location>
</feature>
<dbReference type="PANTHER" id="PTHR30055:SF207">
    <property type="entry name" value="HTH-TYPE TRANSCRIPTIONAL REPRESSOR FATR"/>
    <property type="match status" value="1"/>
</dbReference>
<sequence length="259" mass="27608">MPPTANTNAKRSRSRRARGSINAAGILSGAFEFCRDTPVDQLSMPRLAAFLDVGVTSIYWYYKSKRDLLDAMTEEALAAFYESMPPLRAGGWEDMLRGFFDDCYTALAADDLTCDLIARRIGGATRQAAVTTWPRAAELLDGLREAGFPPSLAWHAFVTLAAYTRGFLLTEQPAEAPPGSGRRPAVAAAAAAPTPATPATQVTATPATAAVTQTAALASELEPSRPIAGPPEEFAFGITNIILGLRSLLPQEAHDREVA</sequence>
<dbReference type="SUPFAM" id="SSF46689">
    <property type="entry name" value="Homeodomain-like"/>
    <property type="match status" value="1"/>
</dbReference>
<evidence type="ECO:0000313" key="5">
    <source>
        <dbReference type="EMBL" id="KJE22792.1"/>
    </source>
</evidence>
<reference evidence="5 6" key="2">
    <citation type="journal article" date="2016" name="Genome Announc.">
        <title>Permanent Draft Genome Sequences for Two Variants of Frankia sp. Strain CpI1, the First Frankia Strain Isolated from Root Nodules of Comptonia peregrina.</title>
        <authorList>
            <person name="Oshone R."/>
            <person name="Hurst S.G.IV."/>
            <person name="Abebe-Akele F."/>
            <person name="Simpson S."/>
            <person name="Morris K."/>
            <person name="Thomas W.K."/>
            <person name="Tisa L.S."/>
        </authorList>
    </citation>
    <scope>NUCLEOTIDE SEQUENCE [LARGE SCALE GENOMIC DNA]</scope>
    <source>
        <strain evidence="6">CpI1-S</strain>
    </source>
</reference>